<comment type="subcellular location">
    <subcellularLocation>
        <location evidence="4">Peroxisome membrane</location>
    </subcellularLocation>
</comment>
<dbReference type="PANTHER" id="PTHR12652">
    <property type="entry name" value="PEROXISOMAL BIOGENESIS FACTOR 11"/>
    <property type="match status" value="1"/>
</dbReference>
<evidence type="ECO:0000256" key="1">
    <source>
        <dbReference type="ARBA" id="ARBA00022593"/>
    </source>
</evidence>
<protein>
    <submittedName>
        <fullName evidence="5">Uncharacterized protein</fullName>
    </submittedName>
</protein>
<dbReference type="GO" id="GO:0005778">
    <property type="term" value="C:peroxisomal membrane"/>
    <property type="evidence" value="ECO:0007669"/>
    <property type="project" value="UniProtKB-SubCell"/>
</dbReference>
<name>A0A2T0FJF6_9ASCO</name>
<dbReference type="AlphaFoldDB" id="A0A2T0FJF6"/>
<gene>
    <name evidence="5" type="ORF">B9G98_02689</name>
</gene>
<evidence type="ECO:0000313" key="6">
    <source>
        <dbReference type="Proteomes" id="UP000238350"/>
    </source>
</evidence>
<dbReference type="InterPro" id="IPR008733">
    <property type="entry name" value="PEX11"/>
</dbReference>
<dbReference type="GO" id="GO:0016559">
    <property type="term" value="P:peroxisome fission"/>
    <property type="evidence" value="ECO:0007669"/>
    <property type="project" value="InterPro"/>
</dbReference>
<dbReference type="PANTHER" id="PTHR12652:SF19">
    <property type="entry name" value="PEROXISOMAL BIOGENESIS FACTOR 11"/>
    <property type="match status" value="1"/>
</dbReference>
<dbReference type="GeneID" id="36516437"/>
<dbReference type="Proteomes" id="UP000238350">
    <property type="component" value="Unassembled WGS sequence"/>
</dbReference>
<reference evidence="5 6" key="1">
    <citation type="submission" date="2017-04" db="EMBL/GenBank/DDBJ databases">
        <title>Genome sequencing of [Candida] sorbophila.</title>
        <authorList>
            <person name="Ahn J.O."/>
        </authorList>
    </citation>
    <scope>NUCLEOTIDE SEQUENCE [LARGE SCALE GENOMIC DNA]</scope>
    <source>
        <strain evidence="5 6">DS02</strain>
    </source>
</reference>
<dbReference type="Pfam" id="PF05648">
    <property type="entry name" value="PEX11"/>
    <property type="match status" value="1"/>
</dbReference>
<dbReference type="OrthoDB" id="411017at2759"/>
<evidence type="ECO:0000256" key="3">
    <source>
        <dbReference type="ARBA" id="ARBA00023140"/>
    </source>
</evidence>
<keyword evidence="1" id="KW-0962">Peroxisome biogenesis</keyword>
<comment type="caution">
    <text evidence="5">The sequence shown here is derived from an EMBL/GenBank/DDBJ whole genome shotgun (WGS) entry which is preliminary data.</text>
</comment>
<keyword evidence="6" id="KW-1185">Reference proteome</keyword>
<organism evidence="5 6">
    <name type="scientific">Wickerhamiella sorbophila</name>
    <dbReference type="NCBI Taxonomy" id="45607"/>
    <lineage>
        <taxon>Eukaryota</taxon>
        <taxon>Fungi</taxon>
        <taxon>Dikarya</taxon>
        <taxon>Ascomycota</taxon>
        <taxon>Saccharomycotina</taxon>
        <taxon>Dipodascomycetes</taxon>
        <taxon>Dipodascales</taxon>
        <taxon>Trichomonascaceae</taxon>
        <taxon>Wickerhamiella</taxon>
    </lineage>
</organism>
<proteinExistence type="predicted"/>
<evidence type="ECO:0000256" key="4">
    <source>
        <dbReference type="ARBA" id="ARBA00046271"/>
    </source>
</evidence>
<evidence type="ECO:0000256" key="2">
    <source>
        <dbReference type="ARBA" id="ARBA00023136"/>
    </source>
</evidence>
<evidence type="ECO:0000313" key="5">
    <source>
        <dbReference type="EMBL" id="PRT55069.1"/>
    </source>
</evidence>
<dbReference type="STRING" id="45607.A0A2T0FJF6"/>
<accession>A0A2T0FJF6</accession>
<sequence length="232" mass="26760">MSENIKHRSTVIKDVAPESINMPEKDLYKRDPPKPRRPTVDVIVEILQKRDGKDKSIKIIQYTAKLIMILGKTPAVSSAYAKYGLDARLSPLARELSMFRKVIKLFDWVKTLREIQEDDELDWISLVDLYTEIMDDLYFYAKIGVLDKRLTDRFARQADIGWFITIFGNLYRKSQVSVKGKAWRLDVAKLLCDLVFCTIDVFEIPADGSWQIVSGLASASVGYYKIWRKVCI</sequence>
<keyword evidence="3" id="KW-0576">Peroxisome</keyword>
<keyword evidence="2" id="KW-0472">Membrane</keyword>
<dbReference type="EMBL" id="NDIQ01000021">
    <property type="protein sequence ID" value="PRT55069.1"/>
    <property type="molecule type" value="Genomic_DNA"/>
</dbReference>
<dbReference type="RefSeq" id="XP_024665014.1">
    <property type="nucleotide sequence ID" value="XM_024809246.1"/>
</dbReference>